<evidence type="ECO:0008006" key="5">
    <source>
        <dbReference type="Google" id="ProtNLM"/>
    </source>
</evidence>
<dbReference type="InterPro" id="IPR007681">
    <property type="entry name" value="Mog1"/>
</dbReference>
<dbReference type="GO" id="GO:0005634">
    <property type="term" value="C:nucleus"/>
    <property type="evidence" value="ECO:0007669"/>
    <property type="project" value="TreeGrafter"/>
</dbReference>
<dbReference type="Pfam" id="PF04603">
    <property type="entry name" value="Mog1"/>
    <property type="match status" value="1"/>
</dbReference>
<comment type="similarity">
    <text evidence="1">Belongs to the MOG1 family.</text>
</comment>
<reference evidence="4" key="1">
    <citation type="submission" date="2021-01" db="EMBL/GenBank/DDBJ databases">
        <authorList>
            <person name="Corre E."/>
            <person name="Pelletier E."/>
            <person name="Niang G."/>
            <person name="Scheremetjew M."/>
            <person name="Finn R."/>
            <person name="Kale V."/>
            <person name="Holt S."/>
            <person name="Cochrane G."/>
            <person name="Meng A."/>
            <person name="Brown T."/>
            <person name="Cohen L."/>
        </authorList>
    </citation>
    <scope>NUCLEOTIDE SEQUENCE</scope>
    <source>
        <strain evidence="4">CCMP3328</strain>
    </source>
</reference>
<sequence>MATAAAGWASRPLFGGAISCDIPSAWKDVSDIRQVPDHQECWQEIDGSLLVVEILEKQEVGDAEASKFFFQDLAESNGSTDVTFTAIPLTLSSPPRESRICAGLGFQKIAMGRDVDIAGNRREQEIKWVRIDLVVFRLASVETDLLVTVSTPIANPNEPSSEGPNLSEGAQRIANSLRVQDWGLFG</sequence>
<dbReference type="PANTHER" id="PTHR15837">
    <property type="entry name" value="RAN GUANINE NUCLEOTIDE RELEASE FACTOR"/>
    <property type="match status" value="1"/>
</dbReference>
<evidence type="ECO:0000256" key="2">
    <source>
        <dbReference type="ARBA" id="ARBA00022448"/>
    </source>
</evidence>
<dbReference type="GO" id="GO:0031267">
    <property type="term" value="F:small GTPase binding"/>
    <property type="evidence" value="ECO:0007669"/>
    <property type="project" value="TreeGrafter"/>
</dbReference>
<evidence type="ECO:0000256" key="3">
    <source>
        <dbReference type="ARBA" id="ARBA00022927"/>
    </source>
</evidence>
<dbReference type="SUPFAM" id="SSF55724">
    <property type="entry name" value="Mog1p/PsbP-like"/>
    <property type="match status" value="1"/>
</dbReference>
<evidence type="ECO:0000313" key="4">
    <source>
        <dbReference type="EMBL" id="CAD8330775.1"/>
    </source>
</evidence>
<dbReference type="EMBL" id="HBEF01004632">
    <property type="protein sequence ID" value="CAD8330775.1"/>
    <property type="molecule type" value="Transcribed_RNA"/>
</dbReference>
<accession>A0A7R9ZKA5</accession>
<protein>
    <recommendedName>
        <fullName evidence="5">Mog1p/PsbP-like protein</fullName>
    </recommendedName>
</protein>
<dbReference type="GO" id="GO:0005085">
    <property type="term" value="F:guanyl-nucleotide exchange factor activity"/>
    <property type="evidence" value="ECO:0007669"/>
    <property type="project" value="TreeGrafter"/>
</dbReference>
<dbReference type="Gene3D" id="3.40.1000.10">
    <property type="entry name" value="Mog1/PsbP, alpha/beta/alpha sandwich"/>
    <property type="match status" value="1"/>
</dbReference>
<proteinExistence type="inferred from homology"/>
<organism evidence="4">
    <name type="scientific">Craspedostauros australis</name>
    <dbReference type="NCBI Taxonomy" id="1486917"/>
    <lineage>
        <taxon>Eukaryota</taxon>
        <taxon>Sar</taxon>
        <taxon>Stramenopiles</taxon>
        <taxon>Ochrophyta</taxon>
        <taxon>Bacillariophyta</taxon>
        <taxon>Bacillariophyceae</taxon>
        <taxon>Bacillariophycidae</taxon>
        <taxon>Naviculales</taxon>
        <taxon>Naviculaceae</taxon>
        <taxon>Craspedostauros</taxon>
    </lineage>
</organism>
<dbReference type="InterPro" id="IPR016123">
    <property type="entry name" value="Mog1/PsbP_a/b/a-sand"/>
</dbReference>
<keyword evidence="3" id="KW-0653">Protein transport</keyword>
<dbReference type="GO" id="GO:0006606">
    <property type="term" value="P:protein import into nucleus"/>
    <property type="evidence" value="ECO:0007669"/>
    <property type="project" value="TreeGrafter"/>
</dbReference>
<dbReference type="AlphaFoldDB" id="A0A7R9ZKA5"/>
<dbReference type="PANTHER" id="PTHR15837:SF0">
    <property type="entry name" value="RAN GUANINE NUCLEOTIDE RELEASE FACTOR"/>
    <property type="match status" value="1"/>
</dbReference>
<evidence type="ECO:0000256" key="1">
    <source>
        <dbReference type="ARBA" id="ARBA00010307"/>
    </source>
</evidence>
<keyword evidence="2" id="KW-0813">Transport</keyword>
<name>A0A7R9ZKA5_9STRA</name>
<gene>
    <name evidence="4" type="ORF">CAUS1442_LOCUS2873</name>
</gene>